<dbReference type="RefSeq" id="WP_381030698.1">
    <property type="nucleotide sequence ID" value="NZ_JBHSNY010000016.1"/>
</dbReference>
<dbReference type="Gene3D" id="3.60.15.10">
    <property type="entry name" value="Ribonuclease Z/Hydroxyacylglutathione hydrolase-like"/>
    <property type="match status" value="1"/>
</dbReference>
<gene>
    <name evidence="2" type="ORF">ACFPZJ_35890</name>
</gene>
<accession>A0ABW0V0Y3</accession>
<dbReference type="InterPro" id="IPR036866">
    <property type="entry name" value="RibonucZ/Hydroxyglut_hydro"/>
</dbReference>
<keyword evidence="1" id="KW-1133">Transmembrane helix</keyword>
<comment type="caution">
    <text evidence="2">The sequence shown here is derived from an EMBL/GenBank/DDBJ whole genome shotgun (WGS) entry which is preliminary data.</text>
</comment>
<dbReference type="Proteomes" id="UP001596154">
    <property type="component" value="Unassembled WGS sequence"/>
</dbReference>
<feature type="transmembrane region" description="Helical" evidence="1">
    <location>
        <begin position="16"/>
        <end position="32"/>
    </location>
</feature>
<organism evidence="2 3">
    <name type="scientific">Streptomyces bullii</name>
    <dbReference type="NCBI Taxonomy" id="349910"/>
    <lineage>
        <taxon>Bacteria</taxon>
        <taxon>Bacillati</taxon>
        <taxon>Actinomycetota</taxon>
        <taxon>Actinomycetes</taxon>
        <taxon>Kitasatosporales</taxon>
        <taxon>Streptomycetaceae</taxon>
        <taxon>Streptomyces</taxon>
    </lineage>
</organism>
<protein>
    <submittedName>
        <fullName evidence="2">Uncharacterized protein</fullName>
    </submittedName>
</protein>
<sequence length="149" mass="16274">MGVATTLIGLVPTRDSIGIAAPIILVVLRILLPARWQGMEHMAVSWGGTNPPTATASKETYLSSILAFASRMKRAGVDIELSDHAFADYGLERMEELRSAPEGPENPFILGTSVTRRFMEVMENIGRWACRQRGDLVTASAEPTTRSGW</sequence>
<proteinExistence type="predicted"/>
<evidence type="ECO:0000313" key="2">
    <source>
        <dbReference type="EMBL" id="MFC5639038.1"/>
    </source>
</evidence>
<evidence type="ECO:0000313" key="3">
    <source>
        <dbReference type="Proteomes" id="UP001596154"/>
    </source>
</evidence>
<keyword evidence="1" id="KW-0472">Membrane</keyword>
<dbReference type="EMBL" id="JBHSNY010000016">
    <property type="protein sequence ID" value="MFC5639038.1"/>
    <property type="molecule type" value="Genomic_DNA"/>
</dbReference>
<keyword evidence="3" id="KW-1185">Reference proteome</keyword>
<evidence type="ECO:0000256" key="1">
    <source>
        <dbReference type="SAM" id="Phobius"/>
    </source>
</evidence>
<reference evidence="3" key="1">
    <citation type="journal article" date="2019" name="Int. J. Syst. Evol. Microbiol.">
        <title>The Global Catalogue of Microorganisms (GCM) 10K type strain sequencing project: providing services to taxonomists for standard genome sequencing and annotation.</title>
        <authorList>
            <consortium name="The Broad Institute Genomics Platform"/>
            <consortium name="The Broad Institute Genome Sequencing Center for Infectious Disease"/>
            <person name="Wu L."/>
            <person name="Ma J."/>
        </authorList>
    </citation>
    <scope>NUCLEOTIDE SEQUENCE [LARGE SCALE GENOMIC DNA]</scope>
    <source>
        <strain evidence="3">CGMCC 4.7248</strain>
    </source>
</reference>
<keyword evidence="1" id="KW-0812">Transmembrane</keyword>
<name>A0ABW0V0Y3_9ACTN</name>